<feature type="region of interest" description="Disordered" evidence="1">
    <location>
        <begin position="316"/>
        <end position="345"/>
    </location>
</feature>
<dbReference type="NCBIfam" id="TIGR01643">
    <property type="entry name" value="YD_repeat_2x"/>
    <property type="match status" value="1"/>
</dbReference>
<comment type="caution">
    <text evidence="2">The sequence shown here is derived from an EMBL/GenBank/DDBJ whole genome shotgun (WGS) entry which is preliminary data.</text>
</comment>
<proteinExistence type="predicted"/>
<dbReference type="Gene3D" id="2.180.10.10">
    <property type="entry name" value="RHS repeat-associated core"/>
    <property type="match status" value="1"/>
</dbReference>
<organism evidence="2 3">
    <name type="scientific">Cellulomonas alba</name>
    <dbReference type="NCBI Taxonomy" id="3053467"/>
    <lineage>
        <taxon>Bacteria</taxon>
        <taxon>Bacillati</taxon>
        <taxon>Actinomycetota</taxon>
        <taxon>Actinomycetes</taxon>
        <taxon>Micrococcales</taxon>
        <taxon>Cellulomonadaceae</taxon>
        <taxon>Cellulomonas</taxon>
    </lineage>
</organism>
<protein>
    <recommendedName>
        <fullName evidence="4">Type IV secretion protein Rhs</fullName>
    </recommendedName>
</protein>
<dbReference type="RefSeq" id="WP_289452830.1">
    <property type="nucleotide sequence ID" value="NZ_JAUCGQ010000001.1"/>
</dbReference>
<feature type="region of interest" description="Disordered" evidence="1">
    <location>
        <begin position="266"/>
        <end position="304"/>
    </location>
</feature>
<sequence>MSDDQSSTDNDYDTSGNVTKQTTTVGGVPYVYTATFNGFGDLTEQGMPGKVTQKESYSRDGQLTALGYWGTASNGDPTPMLAWTITSDVQGRTIGLETNASSNGTTVGRTLTYGYDNASRLLSATDSRGETCQARTYGFDVNGNRTEQVITSYDGDDCTNSSAKLLNVDKKWSYNDADRASNEAQITTDTYDTDANGNPTSTTTQAGGTTAYTFDALGRATRVPAGDAPANQQAETLGQSGTGQDITIGYYDTDAARSITSGSTTTTYKLDPSGRRATSTVTTPTANPVDTTRDYGDDSDNPSYATAGAVVSVTGRPSAVTSVSPSPVVSPRSRSPTRTATRSAR</sequence>
<dbReference type="InterPro" id="IPR031325">
    <property type="entry name" value="RHS_repeat"/>
</dbReference>
<reference evidence="2 3" key="1">
    <citation type="submission" date="2023-06" db="EMBL/GenBank/DDBJ databases">
        <title>Cellulomonas sp. MW4 Whole genome sequence.</title>
        <authorList>
            <person name="Park S."/>
        </authorList>
    </citation>
    <scope>NUCLEOTIDE SEQUENCE [LARGE SCALE GENOMIC DNA]</scope>
    <source>
        <strain evidence="2 3">MW4</strain>
    </source>
</reference>
<dbReference type="EMBL" id="JAUCGQ010000001">
    <property type="protein sequence ID" value="MDM7853302.1"/>
    <property type="molecule type" value="Genomic_DNA"/>
</dbReference>
<gene>
    <name evidence="2" type="ORF">QRT04_00005</name>
</gene>
<evidence type="ECO:0008006" key="4">
    <source>
        <dbReference type="Google" id="ProtNLM"/>
    </source>
</evidence>
<evidence type="ECO:0000256" key="1">
    <source>
        <dbReference type="SAM" id="MobiDB-lite"/>
    </source>
</evidence>
<name>A0ABT7SAT8_9CELL</name>
<dbReference type="Pfam" id="PF05593">
    <property type="entry name" value="RHS_repeat"/>
    <property type="match status" value="1"/>
</dbReference>
<feature type="compositionally biased region" description="Polar residues" evidence="1">
    <location>
        <begin position="276"/>
        <end position="290"/>
    </location>
</feature>
<feature type="region of interest" description="Disordered" evidence="1">
    <location>
        <begin position="189"/>
        <end position="208"/>
    </location>
</feature>
<accession>A0ABT7SAT8</accession>
<feature type="region of interest" description="Disordered" evidence="1">
    <location>
        <begin position="1"/>
        <end position="20"/>
    </location>
</feature>
<evidence type="ECO:0000313" key="3">
    <source>
        <dbReference type="Proteomes" id="UP001529338"/>
    </source>
</evidence>
<evidence type="ECO:0000313" key="2">
    <source>
        <dbReference type="EMBL" id="MDM7853302.1"/>
    </source>
</evidence>
<dbReference type="InterPro" id="IPR006530">
    <property type="entry name" value="YD"/>
</dbReference>
<feature type="compositionally biased region" description="Polar residues" evidence="1">
    <location>
        <begin position="189"/>
        <end position="199"/>
    </location>
</feature>
<keyword evidence="3" id="KW-1185">Reference proteome</keyword>
<dbReference type="Proteomes" id="UP001529338">
    <property type="component" value="Unassembled WGS sequence"/>
</dbReference>